<dbReference type="PANTHER" id="PTHR12526">
    <property type="entry name" value="GLYCOSYLTRANSFERASE"/>
    <property type="match status" value="1"/>
</dbReference>
<keyword evidence="4" id="KW-1185">Reference proteome</keyword>
<sequence length="420" mass="46219">MSREASSLAKRPRVLILSQVYVPDPTAVGQYLADAAEALVARGNDVRVITSARGFDDPTQKYPLRETLGGVEIVRMPFASFGKKTIAHRLAGMVVFLAQALVRGLFTPRLGAILVSTSPPLASFVAVIIGFVRRAPITYWAMDLNPDQMIQLGRIKETALSARVFDWFNRRILRNAAHIVALDRFMGERLCRKHDVSDKLTVMPPWPHAEHDGGVPHDENPFRREHGLEGKFVVMYSGNHALTNPIETLLDAAVRMQDREDLVFMFIGGGVRKKSVEATIAQHKPTNLISLPYQPLESIRCSLSAADVHLVTLGDAVVGCVHPCKVYGALALGRPILYAGPWPSHVTDLLSEDDPAARIGWSVEHGDVDGAIRVIDEIRALPPAELAAMGERAAALVRERFDTGRMINQFCDTMDATIKK</sequence>
<dbReference type="InterPro" id="IPR028098">
    <property type="entry name" value="Glyco_trans_4-like_N"/>
</dbReference>
<dbReference type="CDD" id="cd03794">
    <property type="entry name" value="GT4_WbuB-like"/>
    <property type="match status" value="1"/>
</dbReference>
<evidence type="ECO:0000256" key="1">
    <source>
        <dbReference type="SAM" id="Phobius"/>
    </source>
</evidence>
<evidence type="ECO:0000259" key="2">
    <source>
        <dbReference type="Pfam" id="PF13579"/>
    </source>
</evidence>
<dbReference type="Proteomes" id="UP000317421">
    <property type="component" value="Unassembled WGS sequence"/>
</dbReference>
<keyword evidence="1" id="KW-1133">Transmembrane helix</keyword>
<dbReference type="Gene3D" id="3.40.50.2000">
    <property type="entry name" value="Glycogen Phosphorylase B"/>
    <property type="match status" value="2"/>
</dbReference>
<dbReference type="GO" id="GO:0016757">
    <property type="term" value="F:glycosyltransferase activity"/>
    <property type="evidence" value="ECO:0007669"/>
    <property type="project" value="UniProtKB-ARBA"/>
</dbReference>
<feature type="transmembrane region" description="Helical" evidence="1">
    <location>
        <begin position="112"/>
        <end position="132"/>
    </location>
</feature>
<name>A0A5C6AIP4_9BACT</name>
<reference evidence="3 4" key="1">
    <citation type="submission" date="2019-02" db="EMBL/GenBank/DDBJ databases">
        <title>Deep-cultivation of Planctomycetes and their phenomic and genomic characterization uncovers novel biology.</title>
        <authorList>
            <person name="Wiegand S."/>
            <person name="Jogler M."/>
            <person name="Boedeker C."/>
            <person name="Pinto D."/>
            <person name="Vollmers J."/>
            <person name="Rivas-Marin E."/>
            <person name="Kohn T."/>
            <person name="Peeters S.H."/>
            <person name="Heuer A."/>
            <person name="Rast P."/>
            <person name="Oberbeckmann S."/>
            <person name="Bunk B."/>
            <person name="Jeske O."/>
            <person name="Meyerdierks A."/>
            <person name="Storesund J.E."/>
            <person name="Kallscheuer N."/>
            <person name="Luecker S."/>
            <person name="Lage O.M."/>
            <person name="Pohl T."/>
            <person name="Merkel B.J."/>
            <person name="Hornburger P."/>
            <person name="Mueller R.-W."/>
            <person name="Bruemmer F."/>
            <person name="Labrenz M."/>
            <person name="Spormann A.M."/>
            <person name="Op Den Camp H."/>
            <person name="Overmann J."/>
            <person name="Amann R."/>
            <person name="Jetten M.S.M."/>
            <person name="Mascher T."/>
            <person name="Medema M.H."/>
            <person name="Devos D.P."/>
            <person name="Kaster A.-K."/>
            <person name="Ovreas L."/>
            <person name="Rohde M."/>
            <person name="Galperin M.Y."/>
            <person name="Jogler C."/>
        </authorList>
    </citation>
    <scope>NUCLEOTIDE SEQUENCE [LARGE SCALE GENOMIC DNA]</scope>
    <source>
        <strain evidence="3 4">Pla108</strain>
    </source>
</reference>
<keyword evidence="1" id="KW-0472">Membrane</keyword>
<proteinExistence type="predicted"/>
<dbReference type="SUPFAM" id="SSF53756">
    <property type="entry name" value="UDP-Glycosyltransferase/glycogen phosphorylase"/>
    <property type="match status" value="1"/>
</dbReference>
<feature type="domain" description="Glycosyltransferase subfamily 4-like N-terminal" evidence="2">
    <location>
        <begin position="28"/>
        <end position="206"/>
    </location>
</feature>
<protein>
    <submittedName>
        <fullName evidence="3">Putative glycosyl transferase</fullName>
    </submittedName>
</protein>
<dbReference type="AlphaFoldDB" id="A0A5C6AIP4"/>
<dbReference type="RefSeq" id="WP_197526225.1">
    <property type="nucleotide sequence ID" value="NZ_SJPR01000001.1"/>
</dbReference>
<dbReference type="Pfam" id="PF13579">
    <property type="entry name" value="Glyco_trans_4_4"/>
    <property type="match status" value="1"/>
</dbReference>
<evidence type="ECO:0000313" key="3">
    <source>
        <dbReference type="EMBL" id="TWT99884.1"/>
    </source>
</evidence>
<accession>A0A5C6AIP4</accession>
<dbReference type="EMBL" id="SJPR01000001">
    <property type="protein sequence ID" value="TWT99884.1"/>
    <property type="molecule type" value="Genomic_DNA"/>
</dbReference>
<keyword evidence="3" id="KW-0808">Transferase</keyword>
<comment type="caution">
    <text evidence="3">The sequence shown here is derived from an EMBL/GenBank/DDBJ whole genome shotgun (WGS) entry which is preliminary data.</text>
</comment>
<keyword evidence="1" id="KW-0812">Transmembrane</keyword>
<evidence type="ECO:0000313" key="4">
    <source>
        <dbReference type="Proteomes" id="UP000317421"/>
    </source>
</evidence>
<gene>
    <name evidence="3" type="ORF">Pla108_08270</name>
</gene>
<organism evidence="3 4">
    <name type="scientific">Botrimarina colliarenosi</name>
    <dbReference type="NCBI Taxonomy" id="2528001"/>
    <lineage>
        <taxon>Bacteria</taxon>
        <taxon>Pseudomonadati</taxon>
        <taxon>Planctomycetota</taxon>
        <taxon>Planctomycetia</taxon>
        <taxon>Pirellulales</taxon>
        <taxon>Lacipirellulaceae</taxon>
        <taxon>Botrimarina</taxon>
    </lineage>
</organism>